<gene>
    <name evidence="20" type="ORF">KC01_LOCUS4954</name>
</gene>
<keyword evidence="14" id="KW-0446">Lipid-binding</keyword>
<keyword evidence="4" id="KW-0813">Transport</keyword>
<feature type="region of interest" description="Disordered" evidence="18">
    <location>
        <begin position="586"/>
        <end position="617"/>
    </location>
</feature>
<dbReference type="GO" id="GO:0005737">
    <property type="term" value="C:cytoplasm"/>
    <property type="evidence" value="ECO:0007669"/>
    <property type="project" value="UniProtKB-SubCell"/>
</dbReference>
<evidence type="ECO:0000256" key="4">
    <source>
        <dbReference type="ARBA" id="ARBA00022448"/>
    </source>
</evidence>
<dbReference type="GO" id="GO:0006869">
    <property type="term" value="P:lipid transport"/>
    <property type="evidence" value="ECO:0007669"/>
    <property type="project" value="UniProtKB-KW"/>
</dbReference>
<evidence type="ECO:0000256" key="6">
    <source>
        <dbReference type="ARBA" id="ARBA00022499"/>
    </source>
</evidence>
<keyword evidence="11" id="KW-0007">Acetylation</keyword>
<evidence type="ECO:0000256" key="1">
    <source>
        <dbReference type="ARBA" id="ARBA00004214"/>
    </source>
</evidence>
<keyword evidence="12" id="KW-0445">Lipid transport</keyword>
<comment type="subcellular location">
    <subcellularLocation>
        <location evidence="2">Cytoplasm</location>
    </subcellularLocation>
    <subcellularLocation>
        <location evidence="3">Lipid droplet</location>
    </subcellularLocation>
    <subcellularLocation>
        <location evidence="1">Midbody</location>
    </subcellularLocation>
</comment>
<keyword evidence="7" id="KW-0597">Phosphoprotein</keyword>
<protein>
    <recommendedName>
        <fullName evidence="17">Spartin</fullName>
    </recommendedName>
</protein>
<dbReference type="InterPro" id="IPR007330">
    <property type="entry name" value="MIT_dom"/>
</dbReference>
<dbReference type="Pfam" id="PF06911">
    <property type="entry name" value="Senescence"/>
    <property type="match status" value="1"/>
</dbReference>
<feature type="region of interest" description="Disordered" evidence="18">
    <location>
        <begin position="140"/>
        <end position="202"/>
    </location>
</feature>
<dbReference type="GO" id="GO:0061724">
    <property type="term" value="P:lipophagy"/>
    <property type="evidence" value="ECO:0007669"/>
    <property type="project" value="UniProtKB-ARBA"/>
</dbReference>
<dbReference type="GO" id="GO:0051301">
    <property type="term" value="P:cell division"/>
    <property type="evidence" value="ECO:0007669"/>
    <property type="project" value="TreeGrafter"/>
</dbReference>
<evidence type="ECO:0000256" key="17">
    <source>
        <dbReference type="ARBA" id="ARBA00067916"/>
    </source>
</evidence>
<evidence type="ECO:0000313" key="20">
    <source>
        <dbReference type="EMBL" id="CAL1572968.1"/>
    </source>
</evidence>
<evidence type="ECO:0000256" key="10">
    <source>
        <dbReference type="ARBA" id="ARBA00022963"/>
    </source>
</evidence>
<accession>A0AAV2J5Z0</accession>
<feature type="domain" description="MIT" evidence="19">
    <location>
        <begin position="38"/>
        <end position="116"/>
    </location>
</feature>
<keyword evidence="10" id="KW-0442">Lipid degradation</keyword>
<evidence type="ECO:0000256" key="14">
    <source>
        <dbReference type="ARBA" id="ARBA00023121"/>
    </source>
</evidence>
<dbReference type="GO" id="GO:0005886">
    <property type="term" value="C:plasma membrane"/>
    <property type="evidence" value="ECO:0007669"/>
    <property type="project" value="TreeGrafter"/>
</dbReference>
<dbReference type="AlphaFoldDB" id="A0AAV2J5Z0"/>
<dbReference type="SUPFAM" id="SSF116846">
    <property type="entry name" value="MIT domain"/>
    <property type="match status" value="1"/>
</dbReference>
<keyword evidence="13" id="KW-0443">Lipid metabolism</keyword>
<name>A0AAV2J5Z0_KNICA</name>
<evidence type="ECO:0000256" key="16">
    <source>
        <dbReference type="ARBA" id="ARBA00064034"/>
    </source>
</evidence>
<dbReference type="EMBL" id="OZ035833">
    <property type="protein sequence ID" value="CAL1572968.1"/>
    <property type="molecule type" value="Genomic_DNA"/>
</dbReference>
<dbReference type="FunFam" id="1.20.58.80:FF:000009">
    <property type="entry name" value="spartin isoform X1"/>
    <property type="match status" value="1"/>
</dbReference>
<evidence type="ECO:0000256" key="5">
    <source>
        <dbReference type="ARBA" id="ARBA00022490"/>
    </source>
</evidence>
<dbReference type="PANTHER" id="PTHR21068">
    <property type="entry name" value="SPARTIN"/>
    <property type="match status" value="1"/>
</dbReference>
<dbReference type="GO" id="GO:0008289">
    <property type="term" value="F:lipid binding"/>
    <property type="evidence" value="ECO:0007669"/>
    <property type="project" value="UniProtKB-KW"/>
</dbReference>
<comment type="subunit">
    <text evidence="16">Interacts with ITCH and WWP1. Interacts (via MIT domain) with IST1; leading to the recruitment of SPART to midbodies. Interacts with MAP1LC3A and MAP1LC3C.</text>
</comment>
<dbReference type="Proteomes" id="UP001497482">
    <property type="component" value="Chromosome 11"/>
</dbReference>
<dbReference type="GO" id="GO:0030496">
    <property type="term" value="C:midbody"/>
    <property type="evidence" value="ECO:0007669"/>
    <property type="project" value="UniProtKB-SubCell"/>
</dbReference>
<keyword evidence="6" id="KW-1017">Isopeptide bond</keyword>
<evidence type="ECO:0000256" key="3">
    <source>
        <dbReference type="ARBA" id="ARBA00004502"/>
    </source>
</evidence>
<evidence type="ECO:0000259" key="19">
    <source>
        <dbReference type="SMART" id="SM00745"/>
    </source>
</evidence>
<dbReference type="Gene3D" id="1.20.58.80">
    <property type="entry name" value="Phosphotransferase system, lactose/cellobiose-type IIA subunit"/>
    <property type="match status" value="1"/>
</dbReference>
<evidence type="ECO:0000256" key="11">
    <source>
        <dbReference type="ARBA" id="ARBA00022990"/>
    </source>
</evidence>
<evidence type="ECO:0000256" key="12">
    <source>
        <dbReference type="ARBA" id="ARBA00023055"/>
    </source>
</evidence>
<proteinExistence type="predicted"/>
<evidence type="ECO:0000256" key="8">
    <source>
        <dbReference type="ARBA" id="ARBA00022677"/>
    </source>
</evidence>
<evidence type="ECO:0000256" key="9">
    <source>
        <dbReference type="ARBA" id="ARBA00022843"/>
    </source>
</evidence>
<dbReference type="GO" id="GO:0030514">
    <property type="term" value="P:negative regulation of BMP signaling pathway"/>
    <property type="evidence" value="ECO:0007669"/>
    <property type="project" value="TreeGrafter"/>
</dbReference>
<dbReference type="InterPro" id="IPR045036">
    <property type="entry name" value="Spartin-like"/>
</dbReference>
<evidence type="ECO:0000256" key="15">
    <source>
        <dbReference type="ARBA" id="ARBA00054810"/>
    </source>
</evidence>
<organism evidence="20 21">
    <name type="scientific">Knipowitschia caucasica</name>
    <name type="common">Caucasian dwarf goby</name>
    <name type="synonym">Pomatoschistus caucasicus</name>
    <dbReference type="NCBI Taxonomy" id="637954"/>
    <lineage>
        <taxon>Eukaryota</taxon>
        <taxon>Metazoa</taxon>
        <taxon>Chordata</taxon>
        <taxon>Craniata</taxon>
        <taxon>Vertebrata</taxon>
        <taxon>Euteleostomi</taxon>
        <taxon>Actinopterygii</taxon>
        <taxon>Neopterygii</taxon>
        <taxon>Teleostei</taxon>
        <taxon>Neoteleostei</taxon>
        <taxon>Acanthomorphata</taxon>
        <taxon>Gobiaria</taxon>
        <taxon>Gobiiformes</taxon>
        <taxon>Gobioidei</taxon>
        <taxon>Gobiidae</taxon>
        <taxon>Gobiinae</taxon>
        <taxon>Knipowitschia</taxon>
    </lineage>
</organism>
<evidence type="ECO:0000256" key="2">
    <source>
        <dbReference type="ARBA" id="ARBA00004496"/>
    </source>
</evidence>
<comment type="function">
    <text evidence="15">Lipophagy receptor that plays an important role in lipid droplet (LD) turnover in motor neurons. Localizes to LDs and interacts with components of the autophagy machinery, such as MAP1LC3A/C proteins to deliver LDs to autophagosomes for degradation via lipophagy. Lipid transfer protein required for lipid droplet degradation, including by lipophagy. Can bind and transfer all lipid species found in lipid droplets, from phospholipids to triglycerides and sterol esters but the direction of lipid transfer by spartin and its cargos are unknown. May be implicated in endosomal trafficking, or microtubule dynamics, or both. Participates in cytokinesis.</text>
</comment>
<feature type="compositionally biased region" description="Basic and acidic residues" evidence="18">
    <location>
        <begin position="586"/>
        <end position="602"/>
    </location>
</feature>
<keyword evidence="5" id="KW-0963">Cytoplasm</keyword>
<dbReference type="GO" id="GO:0016042">
    <property type="term" value="P:lipid catabolic process"/>
    <property type="evidence" value="ECO:0007669"/>
    <property type="project" value="UniProtKB-KW"/>
</dbReference>
<keyword evidence="8" id="KW-0551">Lipid droplet</keyword>
<dbReference type="InterPro" id="IPR036181">
    <property type="entry name" value="MIT_dom_sf"/>
</dbReference>
<evidence type="ECO:0000313" key="21">
    <source>
        <dbReference type="Proteomes" id="UP001497482"/>
    </source>
</evidence>
<dbReference type="PANTHER" id="PTHR21068:SF43">
    <property type="entry name" value="SPARTIN"/>
    <property type="match status" value="1"/>
</dbReference>
<evidence type="ECO:0000256" key="7">
    <source>
        <dbReference type="ARBA" id="ARBA00022553"/>
    </source>
</evidence>
<keyword evidence="9" id="KW-0832">Ubl conjugation</keyword>
<evidence type="ECO:0000256" key="13">
    <source>
        <dbReference type="ARBA" id="ARBA00023098"/>
    </source>
</evidence>
<reference evidence="20 21" key="1">
    <citation type="submission" date="2024-04" db="EMBL/GenBank/DDBJ databases">
        <authorList>
            <person name="Waldvogel A.-M."/>
            <person name="Schoenle A."/>
        </authorList>
    </citation>
    <scope>NUCLEOTIDE SEQUENCE [LARGE SCALE GENOMIC DNA]</scope>
</reference>
<dbReference type="GO" id="GO:0005811">
    <property type="term" value="C:lipid droplet"/>
    <property type="evidence" value="ECO:0007669"/>
    <property type="project" value="UniProtKB-SubCell"/>
</dbReference>
<dbReference type="InterPro" id="IPR009686">
    <property type="entry name" value="Senescence/spartin_C"/>
</dbReference>
<dbReference type="SMART" id="SM00745">
    <property type="entry name" value="MIT"/>
    <property type="match status" value="1"/>
</dbReference>
<evidence type="ECO:0000256" key="18">
    <source>
        <dbReference type="SAM" id="MobiDB-lite"/>
    </source>
</evidence>
<keyword evidence="21" id="KW-1185">Reference proteome</keyword>
<sequence length="617" mass="67177">MSNCIVRESILTCRTLLLPIHPDPGSSRMSAPAEVLLIRDQYESAFHALNRGLSSEEAGLKPDALKYYRKALQHLTQGLQVPTAGERFQAPVWDTARRLQQKMRETLQTVTNRLFELETSQEVVGDQRKRLLGNLPQNCYPDLDQSRPPNTSMFRLYPSVPASNQGTSPSPLPRPAIVPYPSAGTASGPAMAHPAEQPPAYSERPTVQHSLYYDSNNKLVAVATNESELVHIPAGVQMFFVAPSGQVSSLFSPGFLRIVSMDPNEKNPGSRPTVFLHVCEWLYPLAPNTPVLLAKSGIYMFPDTLTTVAGTFVGIVLSSDLPLADRERFQDVLKQLVDFRVQEEGETGPMLDLSQKVPLLPPRLGATGAEREKPPLPSWSERMAERIIHGATWLSEEFSKGADVTSRAVHKSGFKIRDRLTPEETPTEVSPRVTEGLEATQKATGGALRVSKFLVDGVSSVAGHVAEKVAPHVKKHGAKLVPESWKSKDGQPSNFDGAKHVASSGVKGFSTLWTSLEAGAKLVGKSVTAETVTTVKYKYGMDAGEATDTALKSVVNVGVTAYNIDNLGIKAIMKTAGKETAKAMVKRKDGETVEGMDTEKPQTDSNTDLTLMKTEEK</sequence>